<dbReference type="InterPro" id="IPR036397">
    <property type="entry name" value="RNaseH_sf"/>
</dbReference>
<evidence type="ECO:0000313" key="1">
    <source>
        <dbReference type="EMBL" id="GBN18070.1"/>
    </source>
</evidence>
<proteinExistence type="predicted"/>
<comment type="caution">
    <text evidence="1">The sequence shown here is derived from an EMBL/GenBank/DDBJ whole genome shotgun (WGS) entry which is preliminary data.</text>
</comment>
<sequence>MMVVQEIKDYDCANPRVSSEAILQNVPRYSSLRFWGHRPILFEENGKAVTVTSARYAYMLRNFLQSKLYEHGNLAVWFPQDVSTAHTAGISMDLMKEMFLKRLISLRGDISWPACSQIYRLATTFSGGI</sequence>
<evidence type="ECO:0000313" key="2">
    <source>
        <dbReference type="Proteomes" id="UP000499080"/>
    </source>
</evidence>
<dbReference type="EMBL" id="BGPR01006334">
    <property type="protein sequence ID" value="GBN18070.1"/>
    <property type="molecule type" value="Genomic_DNA"/>
</dbReference>
<dbReference type="OrthoDB" id="7945007at2759"/>
<reference evidence="1 2" key="1">
    <citation type="journal article" date="2019" name="Sci. Rep.">
        <title>Orb-weaving spider Araneus ventricosus genome elucidates the spidroin gene catalogue.</title>
        <authorList>
            <person name="Kono N."/>
            <person name="Nakamura H."/>
            <person name="Ohtoshi R."/>
            <person name="Moran D.A.P."/>
            <person name="Shinohara A."/>
            <person name="Yoshida Y."/>
            <person name="Fujiwara M."/>
            <person name="Mori M."/>
            <person name="Tomita M."/>
            <person name="Arakawa K."/>
        </authorList>
    </citation>
    <scope>NUCLEOTIDE SEQUENCE [LARGE SCALE GENOMIC DNA]</scope>
</reference>
<organism evidence="1 2">
    <name type="scientific">Araneus ventricosus</name>
    <name type="common">Orbweaver spider</name>
    <name type="synonym">Epeira ventricosa</name>
    <dbReference type="NCBI Taxonomy" id="182803"/>
    <lineage>
        <taxon>Eukaryota</taxon>
        <taxon>Metazoa</taxon>
        <taxon>Ecdysozoa</taxon>
        <taxon>Arthropoda</taxon>
        <taxon>Chelicerata</taxon>
        <taxon>Arachnida</taxon>
        <taxon>Araneae</taxon>
        <taxon>Araneomorphae</taxon>
        <taxon>Entelegynae</taxon>
        <taxon>Araneoidea</taxon>
        <taxon>Araneidae</taxon>
        <taxon>Araneus</taxon>
    </lineage>
</organism>
<keyword evidence="2" id="KW-1185">Reference proteome</keyword>
<dbReference type="Gene3D" id="3.30.420.10">
    <property type="entry name" value="Ribonuclease H-like superfamily/Ribonuclease H"/>
    <property type="match status" value="1"/>
</dbReference>
<protein>
    <submittedName>
        <fullName evidence="1">Uncharacterized protein</fullName>
    </submittedName>
</protein>
<dbReference type="AlphaFoldDB" id="A0A4Y2LVE2"/>
<dbReference type="Proteomes" id="UP000499080">
    <property type="component" value="Unassembled WGS sequence"/>
</dbReference>
<dbReference type="GO" id="GO:0003676">
    <property type="term" value="F:nucleic acid binding"/>
    <property type="evidence" value="ECO:0007669"/>
    <property type="project" value="InterPro"/>
</dbReference>
<accession>A0A4Y2LVE2</accession>
<name>A0A4Y2LVE2_ARAVE</name>
<gene>
    <name evidence="1" type="ORF">AVEN_255033_1</name>
</gene>